<sequence>MQHAAASEAANGRTAAAPARRPPGGQQRQRRRLPPPAAVQPERQQQEGAQVPDAPPTPRPKGVKVELFETKGMDQPAAGVGAAGDNLVGALLSTIDFSEPMSFDGEEKTEYDPLRDGPLRYLGYANELGEAFAAWLFPGGVPLSYAIAIGYVCFDTYDKWGKTEEDARRKLTTRPIPDSVDLERLVKTIGFERGIDTLVWQLIASVATPGYTIHTVVAAANWALARAEESSQVLAGLYAAAAALGLSNEAFLTTFNKSVPTALGLLAIPLIVHPIDAGVHAVLNATLRPAMRRYICQEAGGCEAGLSEQPRESTMARSSAIRQLEALLAGLQSAPSVQLVTAASDFVDSASVVGSLGEASEERKEAFRRLIGRAAQQLSASAGMAVPPPNRLGNQRLLTSPYSLVTAAVLLIKGCTFLMSECQLELSETLRFCSAASQFLLVAGGRMLRNASSLPAEQLLSSEALQNELNTLSNFLQIEVDTMVALLCLVQLSPDGDREILAVHSLPPEQLLPWLKAVGMATRLLLQGKRPGWPPPAHLAKFSSLLQSLFSQAMCPVWVFSEASDIEDSRQVMEEPAIIQCFDGLVERLQLDDGMADVTVDICLFRMAASPQLAAVLVASGFFERALKRLSEQALTSAGPASGAASDSGGNSQTTTPLQSATAVVRLLAAEGEAAVQQLAALQHSAAGSSGRVEQQTPDLLACLENASRQLARQNTQHMMLQGTTVSGVQRQQLPPLRSLAAALLEWWRRPEAAEAAQLEVAQAAAARSCAYLGCAGLECEGGPAAGEGMGAKCCSACKAVWYCSTACAHANWRQGGHREMFAQMDVPSLFEEVAGMCIAGDVTGLVALLKRPDCTPDLLAGGKPIGALHAAAIGGCPEAVRLLAAAGARLEDPQEAVSCRGLGRPPCFLGKPITDEQRRVLFHTRGAFEAAAELGHREVLVALAEVGAKPVGCRFLSIMFHNKTIEDPLPLLLQLLDMCRGMGMLGWESSLCACLRTSNFERHVQPRDTRRQLVRFLGQEAAAGRFMLPANEHSVQYVLPAAAELGQLAEQELLAAHVPPHLASPALARGILLGALRGELLGVVGQAAAAAAVPAEQPSSPLARLLAPHFDSLVAAMLPKLLSEAQSSQRAAFVDLLLDAGHPMTDAAVFACVEREDTAALAAALSRGMPPQPLCRHLEGSRSLMLPSKRGSWRYPCHILRALEIRRAWGWGPSHDSRLVAIMEVLLGAGYRPTVYANVQVSRDGGPTTLVPRFDPIEEDAGLDLDDCNKYLWLAIQRPEWSPAEHHRFPPAFQAAAQALLLAAHRWGSTAVGASHDAEAAGLPGSARLGALPSDVLLQMAARCPSKEIRQALIAGDSERLHLLLQDGNFSPADLQSYEPIGVIHAAVVGGKPEMLEVLSQAGAPLEEPHRVLSVRIQGPNPTFLGVPINEAQRSVLLYTTGAYHAAAQLGNTAMLEALLKIGVVPHDPGILRIICSNHSIRKRAQLLPRLLAAHCGDSRWEQGMFNCLVGHVESSRNQADAARLLLGHLTQAVAAGRFVLPANQSNLQGLLSNAASLGQLEELQHLAAHVPAQYATLPLARGVMLGLLRGGLGSVVRQADEAADDPAMGRRTPLARLLAAHFHGVAEADLHAMLSAARLRQLPALVDALVAAGHPMTYEALRICVDRACTPAVKAVLRHGAPAQPATAQLRGDHAIIMPSQRGDYRYECIILRLLETRRVFDTPGRLSCDAEYLPLVEVLVDAGYQPSTFLNVLVSRDGGPATLVRCFDPIQEDPGLGLETFNKYLWLAIQHPDWSPGEHHRFPPAFHAAAQALLLAVHRWGSTAAAASAEEAAGLPGSARLGALPCDVLLKVLRMAAWPLSAWIQPEELKLEECIAFEPDI</sequence>
<feature type="region of interest" description="Disordered" evidence="4">
    <location>
        <begin position="1"/>
        <end position="62"/>
    </location>
</feature>
<evidence type="ECO:0000313" key="6">
    <source>
        <dbReference type="Proteomes" id="UP000239899"/>
    </source>
</evidence>
<organism evidence="5 6">
    <name type="scientific">Chlorella sorokiniana</name>
    <name type="common">Freshwater green alga</name>
    <dbReference type="NCBI Taxonomy" id="3076"/>
    <lineage>
        <taxon>Eukaryota</taxon>
        <taxon>Viridiplantae</taxon>
        <taxon>Chlorophyta</taxon>
        <taxon>core chlorophytes</taxon>
        <taxon>Trebouxiophyceae</taxon>
        <taxon>Chlorellales</taxon>
        <taxon>Chlorellaceae</taxon>
        <taxon>Chlorella clade</taxon>
        <taxon>Chlorella</taxon>
    </lineage>
</organism>
<dbReference type="Pfam" id="PF10558">
    <property type="entry name" value="MTP18"/>
    <property type="match status" value="1"/>
</dbReference>
<dbReference type="Gene3D" id="6.10.140.2220">
    <property type="match status" value="1"/>
</dbReference>
<dbReference type="EMBL" id="LHPG02000013">
    <property type="protein sequence ID" value="PRW44305.1"/>
    <property type="molecule type" value="Genomic_DNA"/>
</dbReference>
<reference evidence="5 6" key="1">
    <citation type="journal article" date="2018" name="Plant J.">
        <title>Genome sequences of Chlorella sorokiniana UTEX 1602 and Micractinium conductrix SAG 241.80: implications to maltose excretion by a green alga.</title>
        <authorList>
            <person name="Arriola M.B."/>
            <person name="Velmurugan N."/>
            <person name="Zhang Y."/>
            <person name="Plunkett M.H."/>
            <person name="Hondzo H."/>
            <person name="Barney B.M."/>
        </authorList>
    </citation>
    <scope>NUCLEOTIDE SEQUENCE [LARGE SCALE GENOMIC DNA]</scope>
    <source>
        <strain evidence="6">UTEX 1602</strain>
    </source>
</reference>
<dbReference type="InterPro" id="IPR036770">
    <property type="entry name" value="Ankyrin_rpt-contain_sf"/>
</dbReference>
<dbReference type="PANTHER" id="PTHR11001">
    <property type="entry name" value="MITOCHONDRIAL FISSION PROCESS PROTEIN 1"/>
    <property type="match status" value="1"/>
</dbReference>
<dbReference type="OrthoDB" id="424969at2759"/>
<keyword evidence="6" id="KW-1185">Reference proteome</keyword>
<gene>
    <name evidence="5" type="ORF">C2E21_6574</name>
</gene>
<evidence type="ECO:0000256" key="3">
    <source>
        <dbReference type="ARBA" id="ARBA00029631"/>
    </source>
</evidence>
<dbReference type="SUPFAM" id="SSF144232">
    <property type="entry name" value="HIT/MYND zinc finger-like"/>
    <property type="match status" value="1"/>
</dbReference>
<dbReference type="Gene3D" id="1.25.40.20">
    <property type="entry name" value="Ankyrin repeat-containing domain"/>
    <property type="match status" value="1"/>
</dbReference>
<comment type="similarity">
    <text evidence="1">Belongs to the MTFP1 family.</text>
</comment>
<comment type="caution">
    <text evidence="5">The sequence shown here is derived from an EMBL/GenBank/DDBJ whole genome shotgun (WGS) entry which is preliminary data.</text>
</comment>
<feature type="compositionally biased region" description="Low complexity" evidence="4">
    <location>
        <begin position="9"/>
        <end position="27"/>
    </location>
</feature>
<dbReference type="GO" id="GO:0000266">
    <property type="term" value="P:mitochondrial fission"/>
    <property type="evidence" value="ECO:0007669"/>
    <property type="project" value="TreeGrafter"/>
</dbReference>
<dbReference type="Proteomes" id="UP000239899">
    <property type="component" value="Unassembled WGS sequence"/>
</dbReference>
<dbReference type="InterPro" id="IPR019560">
    <property type="entry name" value="Mitochondrial_18_kDa_protein"/>
</dbReference>
<name>A0A2P6TJR8_CHLSO</name>
<accession>A0A2P6TJR8</accession>
<evidence type="ECO:0000256" key="4">
    <source>
        <dbReference type="SAM" id="MobiDB-lite"/>
    </source>
</evidence>
<evidence type="ECO:0000313" key="5">
    <source>
        <dbReference type="EMBL" id="PRW44305.1"/>
    </source>
</evidence>
<dbReference type="PANTHER" id="PTHR11001:SF2">
    <property type="entry name" value="MITOCHONDRIAL FISSION PROCESS PROTEIN 1"/>
    <property type="match status" value="1"/>
</dbReference>
<proteinExistence type="inferred from homology"/>
<evidence type="ECO:0000256" key="1">
    <source>
        <dbReference type="ARBA" id="ARBA00009224"/>
    </source>
</evidence>
<protein>
    <recommendedName>
        <fullName evidence="2">Mitochondrial fission process protein 1</fullName>
    </recommendedName>
    <alternativeName>
        <fullName evidence="3">Mitochondrial 18 kDa protein</fullName>
    </alternativeName>
</protein>
<evidence type="ECO:0000256" key="2">
    <source>
        <dbReference type="ARBA" id="ARBA00017835"/>
    </source>
</evidence>
<dbReference type="GO" id="GO:0005739">
    <property type="term" value="C:mitochondrion"/>
    <property type="evidence" value="ECO:0007669"/>
    <property type="project" value="TreeGrafter"/>
</dbReference>